<evidence type="ECO:0000313" key="17">
    <source>
        <dbReference type="EMBL" id="MBB5537033.1"/>
    </source>
</evidence>
<dbReference type="InterPro" id="IPR027256">
    <property type="entry name" value="P-typ_ATPase_IB"/>
</dbReference>
<evidence type="ECO:0000256" key="11">
    <source>
        <dbReference type="ARBA" id="ARBA00022967"/>
    </source>
</evidence>
<dbReference type="GO" id="GO:0005507">
    <property type="term" value="F:copper ion binding"/>
    <property type="evidence" value="ECO:0007669"/>
    <property type="project" value="TreeGrafter"/>
</dbReference>
<evidence type="ECO:0000259" key="16">
    <source>
        <dbReference type="PROSITE" id="PS50846"/>
    </source>
</evidence>
<keyword evidence="9 15" id="KW-0067">ATP-binding</keyword>
<keyword evidence="7 15" id="KW-0479">Metal-binding</keyword>
<dbReference type="SUPFAM" id="SSF81653">
    <property type="entry name" value="Calcium ATPase, transduction domain A"/>
    <property type="match status" value="1"/>
</dbReference>
<evidence type="ECO:0000256" key="12">
    <source>
        <dbReference type="ARBA" id="ARBA00022989"/>
    </source>
</evidence>
<dbReference type="GO" id="GO:0055070">
    <property type="term" value="P:copper ion homeostasis"/>
    <property type="evidence" value="ECO:0007669"/>
    <property type="project" value="TreeGrafter"/>
</dbReference>
<keyword evidence="13" id="KW-0406">Ion transport</keyword>
<dbReference type="Pfam" id="PF00403">
    <property type="entry name" value="HMA"/>
    <property type="match status" value="1"/>
</dbReference>
<dbReference type="InterPro" id="IPR023214">
    <property type="entry name" value="HAD_sf"/>
</dbReference>
<feature type="transmembrane region" description="Helical" evidence="15">
    <location>
        <begin position="368"/>
        <end position="387"/>
    </location>
</feature>
<accession>A0A7W8XAT3</accession>
<evidence type="ECO:0000256" key="1">
    <source>
        <dbReference type="ARBA" id="ARBA00004651"/>
    </source>
</evidence>
<dbReference type="InterPro" id="IPR018303">
    <property type="entry name" value="ATPase_P-typ_P_site"/>
</dbReference>
<dbReference type="InterPro" id="IPR006121">
    <property type="entry name" value="HMA_dom"/>
</dbReference>
<dbReference type="PANTHER" id="PTHR43520">
    <property type="entry name" value="ATP7, ISOFORM B"/>
    <property type="match status" value="1"/>
</dbReference>
<feature type="transmembrane region" description="Helical" evidence="15">
    <location>
        <begin position="691"/>
        <end position="707"/>
    </location>
</feature>
<feature type="domain" description="HMA" evidence="16">
    <location>
        <begin position="39"/>
        <end position="103"/>
    </location>
</feature>
<feature type="transmembrane region" description="Helical" evidence="15">
    <location>
        <begin position="154"/>
        <end position="172"/>
    </location>
</feature>
<evidence type="ECO:0000256" key="6">
    <source>
        <dbReference type="ARBA" id="ARBA00022692"/>
    </source>
</evidence>
<dbReference type="Gene3D" id="3.40.50.1000">
    <property type="entry name" value="HAD superfamily/HAD-like"/>
    <property type="match status" value="1"/>
</dbReference>
<dbReference type="InterPro" id="IPR036412">
    <property type="entry name" value="HAD-like_sf"/>
</dbReference>
<sequence>MSCCAPAIDMMLDMERAKSAGPSDDEILLARRQLGNGLSQIDLAVPSVHCAACIQAIENSLSQLANIESVRVNLSTKRVSVNWRGSAVPGIVPTLARLGYPVHLADDFTPEKDGTLSELITAVAVAGFATGNIMLLSVSVWAGADGPTRDLFHWLSALIAVPVMAFAGRIYFRSAWNALRHGRMNMDVPISLGVTLAYSMSLYETITHGHHAYFDASVSLLFFLLIGRTLDHLMRDRARAAVSGLVRLSPRGAIVIAPDGRRSYTALAEIEPGMRLFIAAGERIPVNAIVVEGRSDLDCSLVTGESGSQGIEPGCAVLAGVQNLTGPLTIEVTAAAKNSFLAEMVRLMEAAEQGKGAYRRIADRVSALYSPVVHVTALLSFLGWMAATGDWHLSITVATAVLIITCPCALGLAVPIVQVVAARRLFENGILVKDGSAMERLAEIDTVVFDKTGTLTMGRPGLRDVTFLEEHDLTMAASLAAFSRHPASVAIDTAFSVRSRKRVPYENVVEHPGLGIEATLDGRRCRLGRMSWALEGGESEDLPAGTAFSINGALRASFDFVDSLRDDAKAAVRELAGTGLSLEILSGDKAPAVAQVARLLSISMFNASVLPSGKVDRLAKLRTTGKRVLMVGDGLNDAPALSSAHVSMAPATGADIGRNAADFVFLRDSLMAVPLSVEIARNADRLIRQNFALAILYNLIAVPIAILGFVTPLIAAIAMSGSSLIVIGNALRLRARKRGPSVLWPAFGRSTPRARESAL</sequence>
<evidence type="ECO:0000256" key="2">
    <source>
        <dbReference type="ARBA" id="ARBA00006024"/>
    </source>
</evidence>
<keyword evidence="3" id="KW-0813">Transport</keyword>
<protein>
    <submittedName>
        <fullName evidence="17">Cu2+-exporting ATPase</fullName>
    </submittedName>
</protein>
<dbReference type="GO" id="GO:0005524">
    <property type="term" value="F:ATP binding"/>
    <property type="evidence" value="ECO:0007669"/>
    <property type="project" value="UniProtKB-UniRule"/>
</dbReference>
<dbReference type="PROSITE" id="PS50846">
    <property type="entry name" value="HMA_2"/>
    <property type="match status" value="1"/>
</dbReference>
<dbReference type="CDD" id="cd02092">
    <property type="entry name" value="P-type_ATPase_FixI-like"/>
    <property type="match status" value="1"/>
</dbReference>
<dbReference type="PROSITE" id="PS01047">
    <property type="entry name" value="HMA_1"/>
    <property type="match status" value="1"/>
</dbReference>
<keyword evidence="11" id="KW-1278">Translocase</keyword>
<gene>
    <name evidence="17" type="ORF">GGD55_003748</name>
</gene>
<dbReference type="EMBL" id="JACHBK010000008">
    <property type="protein sequence ID" value="MBB5537033.1"/>
    <property type="molecule type" value="Genomic_DNA"/>
</dbReference>
<dbReference type="InterPro" id="IPR023298">
    <property type="entry name" value="ATPase_P-typ_TM_dom_sf"/>
</dbReference>
<dbReference type="InterPro" id="IPR059000">
    <property type="entry name" value="ATPase_P-type_domA"/>
</dbReference>
<evidence type="ECO:0000256" key="3">
    <source>
        <dbReference type="ARBA" id="ARBA00022448"/>
    </source>
</evidence>
<dbReference type="SUPFAM" id="SSF56784">
    <property type="entry name" value="HAD-like"/>
    <property type="match status" value="1"/>
</dbReference>
<dbReference type="Pfam" id="PF00702">
    <property type="entry name" value="Hydrolase"/>
    <property type="match status" value="1"/>
</dbReference>
<dbReference type="Pfam" id="PF00122">
    <property type="entry name" value="E1-E2_ATPase"/>
    <property type="match status" value="1"/>
</dbReference>
<keyword evidence="12 15" id="KW-1133">Transmembrane helix</keyword>
<evidence type="ECO:0000256" key="15">
    <source>
        <dbReference type="RuleBase" id="RU362081"/>
    </source>
</evidence>
<dbReference type="PROSITE" id="PS00154">
    <property type="entry name" value="ATPASE_E1_E2"/>
    <property type="match status" value="1"/>
</dbReference>
<comment type="similarity">
    <text evidence="2 15">Belongs to the cation transport ATPase (P-type) (TC 3.A.3) family. Type IB subfamily.</text>
</comment>
<dbReference type="AlphaFoldDB" id="A0A7W8XAT3"/>
<proteinExistence type="inferred from homology"/>
<dbReference type="SUPFAM" id="SSF81665">
    <property type="entry name" value="Calcium ATPase, transmembrane domain M"/>
    <property type="match status" value="1"/>
</dbReference>
<dbReference type="NCBIfam" id="TIGR01525">
    <property type="entry name" value="ATPase-IB_hvy"/>
    <property type="match status" value="1"/>
</dbReference>
<dbReference type="PRINTS" id="PR00119">
    <property type="entry name" value="CATATPASE"/>
</dbReference>
<evidence type="ECO:0000256" key="8">
    <source>
        <dbReference type="ARBA" id="ARBA00022741"/>
    </source>
</evidence>
<evidence type="ECO:0000256" key="10">
    <source>
        <dbReference type="ARBA" id="ARBA00022842"/>
    </source>
</evidence>
<dbReference type="Gene3D" id="3.30.70.100">
    <property type="match status" value="1"/>
</dbReference>
<dbReference type="NCBIfam" id="TIGR01512">
    <property type="entry name" value="ATPase-IB2_Cd"/>
    <property type="match status" value="1"/>
</dbReference>
<dbReference type="Gene3D" id="3.40.1110.10">
    <property type="entry name" value="Calcium-transporting ATPase, cytoplasmic domain N"/>
    <property type="match status" value="1"/>
</dbReference>
<comment type="caution">
    <text evidence="17">The sequence shown here is derived from an EMBL/GenBank/DDBJ whole genome shotgun (WGS) entry which is preliminary data.</text>
</comment>
<name>A0A7W8XAT3_9HYPH</name>
<keyword evidence="10" id="KW-0460">Magnesium</keyword>
<dbReference type="NCBIfam" id="TIGR01494">
    <property type="entry name" value="ATPase_P-type"/>
    <property type="match status" value="1"/>
</dbReference>
<dbReference type="CDD" id="cd00371">
    <property type="entry name" value="HMA"/>
    <property type="match status" value="1"/>
</dbReference>
<keyword evidence="4 15" id="KW-1003">Cell membrane</keyword>
<keyword evidence="6 15" id="KW-0812">Transmembrane</keyword>
<dbReference type="NCBIfam" id="TIGR01511">
    <property type="entry name" value="ATPase-IB1_Cu"/>
    <property type="match status" value="1"/>
</dbReference>
<dbReference type="PROSITE" id="PS01229">
    <property type="entry name" value="COF_2"/>
    <property type="match status" value="1"/>
</dbReference>
<comment type="subcellular location">
    <subcellularLocation>
        <location evidence="1">Cell membrane</location>
        <topology evidence="1">Multi-pass membrane protein</topology>
    </subcellularLocation>
</comment>
<dbReference type="PANTHER" id="PTHR43520:SF5">
    <property type="entry name" value="CATION-TRANSPORTING P-TYPE ATPASE-RELATED"/>
    <property type="match status" value="1"/>
</dbReference>
<evidence type="ECO:0000256" key="5">
    <source>
        <dbReference type="ARBA" id="ARBA00022553"/>
    </source>
</evidence>
<dbReference type="SUPFAM" id="SSF55008">
    <property type="entry name" value="HMA, heavy metal-associated domain"/>
    <property type="match status" value="1"/>
</dbReference>
<keyword evidence="18" id="KW-1185">Reference proteome</keyword>
<keyword evidence="8 15" id="KW-0547">Nucleotide-binding</keyword>
<keyword evidence="5" id="KW-0597">Phosphoprotein</keyword>
<feature type="transmembrane region" description="Helical" evidence="15">
    <location>
        <begin position="713"/>
        <end position="731"/>
    </location>
</feature>
<dbReference type="InterPro" id="IPR036163">
    <property type="entry name" value="HMA_dom_sf"/>
</dbReference>
<dbReference type="InterPro" id="IPR017969">
    <property type="entry name" value="Heavy-metal-associated_CS"/>
</dbReference>
<evidence type="ECO:0000256" key="13">
    <source>
        <dbReference type="ARBA" id="ARBA00023065"/>
    </source>
</evidence>
<dbReference type="Gene3D" id="2.70.150.10">
    <property type="entry name" value="Calcium-transporting ATPase, cytoplasmic transduction domain A"/>
    <property type="match status" value="1"/>
</dbReference>
<evidence type="ECO:0000256" key="14">
    <source>
        <dbReference type="ARBA" id="ARBA00023136"/>
    </source>
</evidence>
<dbReference type="GO" id="GO:0043682">
    <property type="term" value="F:P-type divalent copper transporter activity"/>
    <property type="evidence" value="ECO:0007669"/>
    <property type="project" value="TreeGrafter"/>
</dbReference>
<dbReference type="RefSeq" id="WP_018329247.1">
    <property type="nucleotide sequence ID" value="NZ_JACHBK010000008.1"/>
</dbReference>
<evidence type="ECO:0000256" key="4">
    <source>
        <dbReference type="ARBA" id="ARBA00022475"/>
    </source>
</evidence>
<dbReference type="GO" id="GO:0005886">
    <property type="term" value="C:plasma membrane"/>
    <property type="evidence" value="ECO:0007669"/>
    <property type="project" value="UniProtKB-SubCell"/>
</dbReference>
<dbReference type="Proteomes" id="UP000585507">
    <property type="component" value="Unassembled WGS sequence"/>
</dbReference>
<dbReference type="GO" id="GO:0016887">
    <property type="term" value="F:ATP hydrolysis activity"/>
    <property type="evidence" value="ECO:0007669"/>
    <property type="project" value="InterPro"/>
</dbReference>
<evidence type="ECO:0000256" key="7">
    <source>
        <dbReference type="ARBA" id="ARBA00022723"/>
    </source>
</evidence>
<evidence type="ECO:0000256" key="9">
    <source>
        <dbReference type="ARBA" id="ARBA00022840"/>
    </source>
</evidence>
<dbReference type="InterPro" id="IPR008250">
    <property type="entry name" value="ATPase_P-typ_transduc_dom_A_sf"/>
</dbReference>
<reference evidence="17 18" key="1">
    <citation type="submission" date="2020-08" db="EMBL/GenBank/DDBJ databases">
        <title>Genomic Encyclopedia of Type Strains, Phase IV (KMG-V): Genome sequencing to study the core and pangenomes of soil and plant-associated prokaryotes.</title>
        <authorList>
            <person name="Whitman W."/>
        </authorList>
    </citation>
    <scope>NUCLEOTIDE SEQUENCE [LARGE SCALE GENOMIC DNA]</scope>
    <source>
        <strain evidence="17 18">SEMIA 4084</strain>
    </source>
</reference>
<keyword evidence="14 15" id="KW-0472">Membrane</keyword>
<dbReference type="InterPro" id="IPR023299">
    <property type="entry name" value="ATPase_P-typ_cyto_dom_N"/>
</dbReference>
<feature type="transmembrane region" description="Helical" evidence="15">
    <location>
        <begin position="119"/>
        <end position="142"/>
    </location>
</feature>
<dbReference type="InterPro" id="IPR001757">
    <property type="entry name" value="P_typ_ATPase"/>
</dbReference>
<dbReference type="PRINTS" id="PR00943">
    <property type="entry name" value="CUATPASE"/>
</dbReference>
<organism evidence="17 18">
    <name type="scientific">Rhizobium giardinii</name>
    <dbReference type="NCBI Taxonomy" id="56731"/>
    <lineage>
        <taxon>Bacteria</taxon>
        <taxon>Pseudomonadati</taxon>
        <taxon>Pseudomonadota</taxon>
        <taxon>Alphaproteobacteria</taxon>
        <taxon>Hyphomicrobiales</taxon>
        <taxon>Rhizobiaceae</taxon>
        <taxon>Rhizobium/Agrobacterium group</taxon>
        <taxon>Rhizobium</taxon>
    </lineage>
</organism>
<feature type="transmembrane region" description="Helical" evidence="15">
    <location>
        <begin position="393"/>
        <end position="417"/>
    </location>
</feature>
<evidence type="ECO:0000313" key="18">
    <source>
        <dbReference type="Proteomes" id="UP000585507"/>
    </source>
</evidence>